<feature type="domain" description="Major facilitator superfamily (MFS) profile" evidence="7">
    <location>
        <begin position="1"/>
        <end position="87"/>
    </location>
</feature>
<dbReference type="PROSITE" id="PS50850">
    <property type="entry name" value="MFS"/>
    <property type="match status" value="1"/>
</dbReference>
<keyword evidence="3 6" id="KW-0812">Transmembrane</keyword>
<proteinExistence type="predicted"/>
<dbReference type="Proteomes" id="UP000478636">
    <property type="component" value="Unassembled WGS sequence"/>
</dbReference>
<evidence type="ECO:0000256" key="1">
    <source>
        <dbReference type="ARBA" id="ARBA00004651"/>
    </source>
</evidence>
<evidence type="ECO:0000256" key="4">
    <source>
        <dbReference type="ARBA" id="ARBA00022989"/>
    </source>
</evidence>
<sequence length="87" mass="9456">MPLLKAEWTLNETQLGLVGAITSVGMMLGALLCGKLSDRFGRRRVLMWTLVLFSLSNLALAFAPNHAPVVQLKNISCLFNNASVQSP</sequence>
<reference evidence="8 9" key="1">
    <citation type="submission" date="2019-12" db="EMBL/GenBank/DDBJ databases">
        <title>Complete genome sequence of Leuconostoc lactis strain AVN1 provides insights into metabolic potential.</title>
        <authorList>
            <person name="Besrour N."/>
            <person name="Najjari A."/>
            <person name="Fhoula I."/>
            <person name="Jaballah S."/>
            <person name="Klibi N."/>
            <person name="Ouzari H.I."/>
        </authorList>
    </citation>
    <scope>NUCLEOTIDE SEQUENCE [LARGE SCALE GENOMIC DNA]</scope>
    <source>
        <strain evidence="8 9">AVN1</strain>
    </source>
</reference>
<dbReference type="PANTHER" id="PTHR23511:SF34">
    <property type="entry name" value="SYNAPTIC VESICLE GLYCOPROTEIN 2"/>
    <property type="match status" value="1"/>
</dbReference>
<keyword evidence="2" id="KW-0813">Transport</keyword>
<evidence type="ECO:0000259" key="7">
    <source>
        <dbReference type="PROSITE" id="PS50850"/>
    </source>
</evidence>
<feature type="transmembrane region" description="Helical" evidence="6">
    <location>
        <begin position="15"/>
        <end position="33"/>
    </location>
</feature>
<dbReference type="GO" id="GO:0022857">
    <property type="term" value="F:transmembrane transporter activity"/>
    <property type="evidence" value="ECO:0007669"/>
    <property type="project" value="InterPro"/>
</dbReference>
<dbReference type="PANTHER" id="PTHR23511">
    <property type="entry name" value="SYNAPTIC VESICLE GLYCOPROTEIN 2"/>
    <property type="match status" value="1"/>
</dbReference>
<dbReference type="InterPro" id="IPR020846">
    <property type="entry name" value="MFS_dom"/>
</dbReference>
<keyword evidence="4 6" id="KW-1133">Transmembrane helix</keyword>
<evidence type="ECO:0000313" key="9">
    <source>
        <dbReference type="Proteomes" id="UP000478636"/>
    </source>
</evidence>
<dbReference type="Gene3D" id="1.20.1250.20">
    <property type="entry name" value="MFS general substrate transporter like domains"/>
    <property type="match status" value="1"/>
</dbReference>
<accession>A0A6L7ABY0</accession>
<dbReference type="InterPro" id="IPR036259">
    <property type="entry name" value="MFS_trans_sf"/>
</dbReference>
<dbReference type="SUPFAM" id="SSF103473">
    <property type="entry name" value="MFS general substrate transporter"/>
    <property type="match status" value="1"/>
</dbReference>
<keyword evidence="5 6" id="KW-0472">Membrane</keyword>
<comment type="caution">
    <text evidence="8">The sequence shown here is derived from an EMBL/GenBank/DDBJ whole genome shotgun (WGS) entry which is preliminary data.</text>
</comment>
<evidence type="ECO:0000256" key="2">
    <source>
        <dbReference type="ARBA" id="ARBA00022448"/>
    </source>
</evidence>
<protein>
    <submittedName>
        <fullName evidence="8">MFS transporter</fullName>
    </submittedName>
</protein>
<dbReference type="GO" id="GO:0005886">
    <property type="term" value="C:plasma membrane"/>
    <property type="evidence" value="ECO:0007669"/>
    <property type="project" value="UniProtKB-SubCell"/>
</dbReference>
<evidence type="ECO:0000256" key="5">
    <source>
        <dbReference type="ARBA" id="ARBA00023136"/>
    </source>
</evidence>
<dbReference type="AlphaFoldDB" id="A0A6L7ABY0"/>
<comment type="subcellular location">
    <subcellularLocation>
        <location evidence="1">Cell membrane</location>
        <topology evidence="1">Multi-pass membrane protein</topology>
    </subcellularLocation>
</comment>
<dbReference type="EMBL" id="WSZI01000020">
    <property type="protein sequence ID" value="MWN21784.1"/>
    <property type="molecule type" value="Genomic_DNA"/>
</dbReference>
<evidence type="ECO:0000313" key="8">
    <source>
        <dbReference type="EMBL" id="MWN21784.1"/>
    </source>
</evidence>
<dbReference type="Pfam" id="PF07690">
    <property type="entry name" value="MFS_1"/>
    <property type="match status" value="1"/>
</dbReference>
<name>A0A6L7ABY0_LEULA</name>
<dbReference type="InterPro" id="IPR011701">
    <property type="entry name" value="MFS"/>
</dbReference>
<organism evidence="8 9">
    <name type="scientific">Leuconostoc lactis</name>
    <dbReference type="NCBI Taxonomy" id="1246"/>
    <lineage>
        <taxon>Bacteria</taxon>
        <taxon>Bacillati</taxon>
        <taxon>Bacillota</taxon>
        <taxon>Bacilli</taxon>
        <taxon>Lactobacillales</taxon>
        <taxon>Lactobacillaceae</taxon>
        <taxon>Leuconostoc</taxon>
    </lineage>
</organism>
<evidence type="ECO:0000256" key="6">
    <source>
        <dbReference type="SAM" id="Phobius"/>
    </source>
</evidence>
<feature type="transmembrane region" description="Helical" evidence="6">
    <location>
        <begin position="45"/>
        <end position="63"/>
    </location>
</feature>
<evidence type="ECO:0000256" key="3">
    <source>
        <dbReference type="ARBA" id="ARBA00022692"/>
    </source>
</evidence>
<gene>
    <name evidence="8" type="ORF">GQS40_12605</name>
</gene>